<dbReference type="STRING" id="1801797.A3G06_00320"/>
<evidence type="ECO:0000256" key="1">
    <source>
        <dbReference type="SAM" id="SignalP"/>
    </source>
</evidence>
<feature type="signal peptide" evidence="1">
    <location>
        <begin position="1"/>
        <end position="20"/>
    </location>
</feature>
<proteinExistence type="predicted"/>
<accession>A0A1F6Y8Z0</accession>
<sequence length="328" mass="35922">MNNMRLKLFILGAFIMSATAWGGVALAVDSTSIFIDVAPSNPAPYENVTITLGSFLSNLDTVKIDWLVDGKTTLSGIGKKSFSVTAKAANTETKIEARIYLPDGQIEKRVAIRPAIMTLLWQATDSYVPPFYKGKALPMSGSGIKIVAMPEIKAGNAIVNPKNMIYTWKKNYTNQAADSGYGKNSFTYVDDYLEDTSAVSVVASTTDQKYSIEGSVGVSVFTPKILFYKIDSALGVLWDGALPDNYAILEEATILAAPYFISPRDIRRPELTFGWSINNQRAGSADYRKNVIPLKAAENSSGVSRLSLTIDNREQIVRPITKEMLIQF</sequence>
<protein>
    <recommendedName>
        <fullName evidence="4">Protein BatD</fullName>
    </recommendedName>
</protein>
<evidence type="ECO:0000313" key="2">
    <source>
        <dbReference type="EMBL" id="OGJ02822.1"/>
    </source>
</evidence>
<feature type="chain" id="PRO_5009527517" description="Protein BatD" evidence="1">
    <location>
        <begin position="21"/>
        <end position="328"/>
    </location>
</feature>
<organism evidence="2 3">
    <name type="scientific">Candidatus Nomurabacteria bacterium RIFCSPLOWO2_12_FULL_46_14</name>
    <dbReference type="NCBI Taxonomy" id="1801797"/>
    <lineage>
        <taxon>Bacteria</taxon>
        <taxon>Candidatus Nomuraibacteriota</taxon>
    </lineage>
</organism>
<evidence type="ECO:0000313" key="3">
    <source>
        <dbReference type="Proteomes" id="UP000176192"/>
    </source>
</evidence>
<dbReference type="AlphaFoldDB" id="A0A1F6Y8Z0"/>
<dbReference type="EMBL" id="MFVV01000033">
    <property type="protein sequence ID" value="OGJ02822.1"/>
    <property type="molecule type" value="Genomic_DNA"/>
</dbReference>
<comment type="caution">
    <text evidence="2">The sequence shown here is derived from an EMBL/GenBank/DDBJ whole genome shotgun (WGS) entry which is preliminary data.</text>
</comment>
<evidence type="ECO:0008006" key="4">
    <source>
        <dbReference type="Google" id="ProtNLM"/>
    </source>
</evidence>
<reference evidence="2 3" key="1">
    <citation type="journal article" date="2016" name="Nat. Commun.">
        <title>Thousands of microbial genomes shed light on interconnected biogeochemical processes in an aquifer system.</title>
        <authorList>
            <person name="Anantharaman K."/>
            <person name="Brown C.T."/>
            <person name="Hug L.A."/>
            <person name="Sharon I."/>
            <person name="Castelle C.J."/>
            <person name="Probst A.J."/>
            <person name="Thomas B.C."/>
            <person name="Singh A."/>
            <person name="Wilkins M.J."/>
            <person name="Karaoz U."/>
            <person name="Brodie E.L."/>
            <person name="Williams K.H."/>
            <person name="Hubbard S.S."/>
            <person name="Banfield J.F."/>
        </authorList>
    </citation>
    <scope>NUCLEOTIDE SEQUENCE [LARGE SCALE GENOMIC DNA]</scope>
</reference>
<keyword evidence="1" id="KW-0732">Signal</keyword>
<dbReference type="Proteomes" id="UP000176192">
    <property type="component" value="Unassembled WGS sequence"/>
</dbReference>
<gene>
    <name evidence="2" type="ORF">A3G06_00320</name>
</gene>
<name>A0A1F6Y8Z0_9BACT</name>